<dbReference type="OrthoDB" id="9862701at2"/>
<dbReference type="STRING" id="1004.SAMN05661012_00321"/>
<accession>A0A1K1LYB0</accession>
<dbReference type="Proteomes" id="UP001326715">
    <property type="component" value="Chromosome"/>
</dbReference>
<reference evidence="1 3" key="1">
    <citation type="submission" date="2016-11" db="EMBL/GenBank/DDBJ databases">
        <authorList>
            <person name="Jaros S."/>
            <person name="Januszkiewicz K."/>
            <person name="Wedrychowicz H."/>
        </authorList>
    </citation>
    <scope>NUCLEOTIDE SEQUENCE [LARGE SCALE GENOMIC DNA]</scope>
    <source>
        <strain evidence="1 3">DSM 784</strain>
    </source>
</reference>
<dbReference type="AlphaFoldDB" id="A0A1K1LYB0"/>
<evidence type="ECO:0000313" key="2">
    <source>
        <dbReference type="EMBL" id="WQG89628.1"/>
    </source>
</evidence>
<dbReference type="RefSeq" id="WP_072356853.1">
    <property type="nucleotide sequence ID" value="NZ_CP139972.1"/>
</dbReference>
<gene>
    <name evidence="1" type="ORF">SAMN05661012_00321</name>
    <name evidence="2" type="ORF">SR876_32360</name>
</gene>
<organism evidence="1 3">
    <name type="scientific">Chitinophaga sancti</name>
    <dbReference type="NCBI Taxonomy" id="1004"/>
    <lineage>
        <taxon>Bacteria</taxon>
        <taxon>Pseudomonadati</taxon>
        <taxon>Bacteroidota</taxon>
        <taxon>Chitinophagia</taxon>
        <taxon>Chitinophagales</taxon>
        <taxon>Chitinophagaceae</taxon>
        <taxon>Chitinophaga</taxon>
    </lineage>
</organism>
<dbReference type="EMBL" id="FPIZ01000001">
    <property type="protein sequence ID" value="SFW15913.1"/>
    <property type="molecule type" value="Genomic_DNA"/>
</dbReference>
<name>A0A1K1LYB0_9BACT</name>
<dbReference type="EMBL" id="CP140154">
    <property type="protein sequence ID" value="WQG89628.1"/>
    <property type="molecule type" value="Genomic_DNA"/>
</dbReference>
<proteinExistence type="predicted"/>
<evidence type="ECO:0000313" key="3">
    <source>
        <dbReference type="Proteomes" id="UP000183788"/>
    </source>
</evidence>
<sequence length="125" mass="13153">MQAIDNANLVGMCQNNCSIASFLPKVSYTFDSSAKTVAVQDGSTYGSGDGLKKVHVKVHDQFGNEKRDTITTTGAGGAKTIDVSTLNLSKPLNITATVITNKDFHADGSAFQIQAAGDLAGWDKK</sequence>
<dbReference type="Proteomes" id="UP000183788">
    <property type="component" value="Unassembled WGS sequence"/>
</dbReference>
<reference evidence="2 4" key="2">
    <citation type="submission" date="2023-11" db="EMBL/GenBank/DDBJ databases">
        <title>MicrobeMod: A computational toolkit for identifying prokaryotic methylation and restriction-modification with nanopore sequencing.</title>
        <authorList>
            <person name="Crits-Christoph A."/>
            <person name="Kang S.C."/>
            <person name="Lee H."/>
            <person name="Ostrov N."/>
        </authorList>
    </citation>
    <scope>NUCLEOTIDE SEQUENCE [LARGE SCALE GENOMIC DNA]</scope>
    <source>
        <strain evidence="2 4">ATCC 23090</strain>
    </source>
</reference>
<keyword evidence="4" id="KW-1185">Reference proteome</keyword>
<evidence type="ECO:0000313" key="1">
    <source>
        <dbReference type="EMBL" id="SFW15913.1"/>
    </source>
</evidence>
<evidence type="ECO:0000313" key="4">
    <source>
        <dbReference type="Proteomes" id="UP001326715"/>
    </source>
</evidence>
<protein>
    <submittedName>
        <fullName evidence="1">Uncharacterized protein</fullName>
    </submittedName>
</protein>